<accession>A0ABR4FP06</accession>
<protein>
    <recommendedName>
        <fullName evidence="1">PAS fold domain-containing protein</fullName>
    </recommendedName>
</protein>
<dbReference type="Gene3D" id="3.30.450.20">
    <property type="entry name" value="PAS domain"/>
    <property type="match status" value="1"/>
</dbReference>
<dbReference type="InterPro" id="IPR013767">
    <property type="entry name" value="PAS_fold"/>
</dbReference>
<sequence length="142" mass="15752">MTPPALVSQDSSLIPALQNDNKSEEDTANPLDRIFTYTPIPTIILDSSLRVVEVSKSYLTLSNLERDKVLGSLLFDLYEMPASCYSIILGALSYAISTQSIQLTDSPWFKCGRLQITPIFDGSNLRHLTLEFQPTSSTIAHQ</sequence>
<proteinExistence type="predicted"/>
<evidence type="ECO:0000259" key="1">
    <source>
        <dbReference type="Pfam" id="PF00989"/>
    </source>
</evidence>
<reference evidence="2 3" key="1">
    <citation type="submission" date="2024-07" db="EMBL/GenBank/DDBJ databases">
        <title>Section-level genome sequencing and comparative genomics of Aspergillus sections Usti and Cavernicolus.</title>
        <authorList>
            <consortium name="Lawrence Berkeley National Laboratory"/>
            <person name="Nybo J.L."/>
            <person name="Vesth T.C."/>
            <person name="Theobald S."/>
            <person name="Frisvad J.C."/>
            <person name="Larsen T.O."/>
            <person name="Kjaerboelling I."/>
            <person name="Rothschild-Mancinelli K."/>
            <person name="Lyhne E.K."/>
            <person name="Kogle M.E."/>
            <person name="Barry K."/>
            <person name="Clum A."/>
            <person name="Na H."/>
            <person name="Ledsgaard L."/>
            <person name="Lin J."/>
            <person name="Lipzen A."/>
            <person name="Kuo A."/>
            <person name="Riley R."/>
            <person name="Mondo S."/>
            <person name="Labutti K."/>
            <person name="Haridas S."/>
            <person name="Pangalinan J."/>
            <person name="Salamov A.A."/>
            <person name="Simmons B.A."/>
            <person name="Magnuson J.K."/>
            <person name="Chen J."/>
            <person name="Drula E."/>
            <person name="Henrissat B."/>
            <person name="Wiebenga A."/>
            <person name="Lubbers R.J."/>
            <person name="Gomes A.C."/>
            <person name="Makela M.R."/>
            <person name="Stajich J."/>
            <person name="Grigoriev I.V."/>
            <person name="Mortensen U.H."/>
            <person name="De Vries R.P."/>
            <person name="Baker S.E."/>
            <person name="Andersen M.R."/>
        </authorList>
    </citation>
    <scope>NUCLEOTIDE SEQUENCE [LARGE SCALE GENOMIC DNA]</scope>
    <source>
        <strain evidence="2 3">CBS 209.92</strain>
    </source>
</reference>
<name>A0ABR4FP06_9EURO</name>
<feature type="domain" description="PAS fold" evidence="1">
    <location>
        <begin position="33"/>
        <end position="83"/>
    </location>
</feature>
<dbReference type="SUPFAM" id="SSF55785">
    <property type="entry name" value="PYP-like sensor domain (PAS domain)"/>
    <property type="match status" value="1"/>
</dbReference>
<dbReference type="Proteomes" id="UP001610563">
    <property type="component" value="Unassembled WGS sequence"/>
</dbReference>
<evidence type="ECO:0000313" key="2">
    <source>
        <dbReference type="EMBL" id="KAL2784980.1"/>
    </source>
</evidence>
<dbReference type="EMBL" id="JBFTWV010000159">
    <property type="protein sequence ID" value="KAL2784980.1"/>
    <property type="molecule type" value="Genomic_DNA"/>
</dbReference>
<evidence type="ECO:0000313" key="3">
    <source>
        <dbReference type="Proteomes" id="UP001610563"/>
    </source>
</evidence>
<comment type="caution">
    <text evidence="2">The sequence shown here is derived from an EMBL/GenBank/DDBJ whole genome shotgun (WGS) entry which is preliminary data.</text>
</comment>
<dbReference type="Pfam" id="PF00989">
    <property type="entry name" value="PAS"/>
    <property type="match status" value="1"/>
</dbReference>
<keyword evidence="3" id="KW-1185">Reference proteome</keyword>
<gene>
    <name evidence="2" type="ORF">BJX66DRAFT_70322</name>
</gene>
<dbReference type="InterPro" id="IPR035965">
    <property type="entry name" value="PAS-like_dom_sf"/>
</dbReference>
<organism evidence="2 3">
    <name type="scientific">Aspergillus keveii</name>
    <dbReference type="NCBI Taxonomy" id="714993"/>
    <lineage>
        <taxon>Eukaryota</taxon>
        <taxon>Fungi</taxon>
        <taxon>Dikarya</taxon>
        <taxon>Ascomycota</taxon>
        <taxon>Pezizomycotina</taxon>
        <taxon>Eurotiomycetes</taxon>
        <taxon>Eurotiomycetidae</taxon>
        <taxon>Eurotiales</taxon>
        <taxon>Aspergillaceae</taxon>
        <taxon>Aspergillus</taxon>
        <taxon>Aspergillus subgen. Nidulantes</taxon>
    </lineage>
</organism>